<evidence type="ECO:0000259" key="9">
    <source>
        <dbReference type="Pfam" id="PF02803"/>
    </source>
</evidence>
<organism evidence="10 11">
    <name type="scientific">Bacillus timonensis</name>
    <dbReference type="NCBI Taxonomy" id="1033734"/>
    <lineage>
        <taxon>Bacteria</taxon>
        <taxon>Bacillati</taxon>
        <taxon>Bacillota</taxon>
        <taxon>Bacilli</taxon>
        <taxon>Bacillales</taxon>
        <taxon>Bacillaceae</taxon>
        <taxon>Bacillus</taxon>
    </lineage>
</organism>
<keyword evidence="4 7" id="KW-0012">Acyltransferase</keyword>
<proteinExistence type="inferred from homology"/>
<dbReference type="InterPro" id="IPR016039">
    <property type="entry name" value="Thiolase-like"/>
</dbReference>
<dbReference type="AlphaFoldDB" id="A0A4S3PKD9"/>
<dbReference type="InterPro" id="IPR020613">
    <property type="entry name" value="Thiolase_CS"/>
</dbReference>
<dbReference type="OrthoDB" id="9764892at2"/>
<dbReference type="RefSeq" id="WP_136381662.1">
    <property type="nucleotide sequence ID" value="NZ_SLUB01000072.1"/>
</dbReference>
<evidence type="ECO:0000313" key="11">
    <source>
        <dbReference type="Proteomes" id="UP000306477"/>
    </source>
</evidence>
<feature type="active site" description="Proton acceptor" evidence="6">
    <location>
        <position position="366"/>
    </location>
</feature>
<comment type="similarity">
    <text evidence="1 7">Belongs to the thiolase-like superfamily. Thiolase family.</text>
</comment>
<dbReference type="PANTHER" id="PTHR18919:SF107">
    <property type="entry name" value="ACETYL-COA ACETYLTRANSFERASE, CYTOSOLIC"/>
    <property type="match status" value="1"/>
</dbReference>
<feature type="domain" description="Thiolase C-terminal" evidence="9">
    <location>
        <begin position="258"/>
        <end position="378"/>
    </location>
</feature>
<name>A0A4S3PKD9_9BACI</name>
<dbReference type="NCBIfam" id="TIGR01930">
    <property type="entry name" value="AcCoA-C-Actrans"/>
    <property type="match status" value="1"/>
</dbReference>
<dbReference type="InterPro" id="IPR020617">
    <property type="entry name" value="Thiolase_C"/>
</dbReference>
<keyword evidence="3 7" id="KW-0808">Transferase</keyword>
<dbReference type="SUPFAM" id="SSF53901">
    <property type="entry name" value="Thiolase-like"/>
    <property type="match status" value="2"/>
</dbReference>
<sequence>MKKAVLLDGCRTPIGRFMGALSEKTAVDLGATVVTKLLERVPEVKVDEVILAQVIQAGQGQNPARQVAVKSGLDLTIPAITLNSVCLAGLATVADAVRRIERGEGETYIVGGFESMTNAPHTSVIRHQQKMGNVSFYDTLNDGLWCSLSDQSMLGIAEKSNAELNITREEQDRYAETSQTRATNGREKGLFEDEIVAVEDLLQKDEGVRPGTTFEKLAKLRPIEAKGTITAGNASQMSDGASAGIVTTLEISEKIGVKPLATIIDWATVSGPDTSLHLQPANAIQVLLNRTGLKLSDIDLFEINEAFAGVVIASQRKLGLPMDVVNVNGGAISVGHPLAGSGFRLLLTLAYELKRRGGGRGIATLCGGGGQGMAILIEV</sequence>
<evidence type="ECO:0000256" key="2">
    <source>
        <dbReference type="ARBA" id="ARBA00012705"/>
    </source>
</evidence>
<dbReference type="EC" id="2.3.1.9" evidence="2"/>
<dbReference type="InterPro" id="IPR020616">
    <property type="entry name" value="Thiolase_N"/>
</dbReference>
<dbReference type="Pfam" id="PF00108">
    <property type="entry name" value="Thiolase_N"/>
    <property type="match status" value="1"/>
</dbReference>
<evidence type="ECO:0000256" key="1">
    <source>
        <dbReference type="ARBA" id="ARBA00010982"/>
    </source>
</evidence>
<dbReference type="Proteomes" id="UP000306477">
    <property type="component" value="Unassembled WGS sequence"/>
</dbReference>
<dbReference type="CDD" id="cd00751">
    <property type="entry name" value="thiolase"/>
    <property type="match status" value="1"/>
</dbReference>
<evidence type="ECO:0000259" key="8">
    <source>
        <dbReference type="Pfam" id="PF00108"/>
    </source>
</evidence>
<dbReference type="GO" id="GO:0003985">
    <property type="term" value="F:acetyl-CoA C-acetyltransferase activity"/>
    <property type="evidence" value="ECO:0007669"/>
    <property type="project" value="UniProtKB-EC"/>
</dbReference>
<dbReference type="InterPro" id="IPR020610">
    <property type="entry name" value="Thiolase_AS"/>
</dbReference>
<evidence type="ECO:0000256" key="6">
    <source>
        <dbReference type="PIRSR" id="PIRSR000429-1"/>
    </source>
</evidence>
<comment type="caution">
    <text evidence="10">The sequence shown here is derived from an EMBL/GenBank/DDBJ whole genome shotgun (WGS) entry which is preliminary data.</text>
</comment>
<feature type="active site" description="Proton acceptor" evidence="6">
    <location>
        <position position="336"/>
    </location>
</feature>
<evidence type="ECO:0000256" key="3">
    <source>
        <dbReference type="ARBA" id="ARBA00022679"/>
    </source>
</evidence>
<protein>
    <recommendedName>
        <fullName evidence="2">acetyl-CoA C-acetyltransferase</fullName>
        <ecNumber evidence="2">2.3.1.9</ecNumber>
    </recommendedName>
    <alternativeName>
        <fullName evidence="5">Acetoacetyl-CoA thiolase</fullName>
    </alternativeName>
</protein>
<feature type="active site" description="Acyl-thioester intermediate" evidence="6">
    <location>
        <position position="86"/>
    </location>
</feature>
<dbReference type="Pfam" id="PF02803">
    <property type="entry name" value="Thiolase_C"/>
    <property type="match status" value="1"/>
</dbReference>
<dbReference type="PANTHER" id="PTHR18919">
    <property type="entry name" value="ACETYL-COA C-ACYLTRANSFERASE"/>
    <property type="match status" value="1"/>
</dbReference>
<dbReference type="Gene3D" id="3.40.47.10">
    <property type="match status" value="1"/>
</dbReference>
<evidence type="ECO:0000256" key="4">
    <source>
        <dbReference type="ARBA" id="ARBA00023315"/>
    </source>
</evidence>
<evidence type="ECO:0000256" key="7">
    <source>
        <dbReference type="RuleBase" id="RU003557"/>
    </source>
</evidence>
<dbReference type="EMBL" id="SLUB01000072">
    <property type="protein sequence ID" value="THE09574.1"/>
    <property type="molecule type" value="Genomic_DNA"/>
</dbReference>
<evidence type="ECO:0000313" key="10">
    <source>
        <dbReference type="EMBL" id="THE09574.1"/>
    </source>
</evidence>
<reference evidence="10 11" key="1">
    <citation type="journal article" date="2019" name="Indoor Air">
        <title>Impacts of indoor surface finishes on bacterial viability.</title>
        <authorList>
            <person name="Hu J."/>
            <person name="Maamar S.B."/>
            <person name="Glawe A.J."/>
            <person name="Gottel N."/>
            <person name="Gilbert J.A."/>
            <person name="Hartmann E.M."/>
        </authorList>
    </citation>
    <scope>NUCLEOTIDE SEQUENCE [LARGE SCALE GENOMIC DNA]</scope>
    <source>
        <strain evidence="10 11">AF060A6</strain>
    </source>
</reference>
<dbReference type="PIRSF" id="PIRSF000429">
    <property type="entry name" value="Ac-CoA_Ac_transf"/>
    <property type="match status" value="1"/>
</dbReference>
<keyword evidence="11" id="KW-1185">Reference proteome</keyword>
<dbReference type="InterPro" id="IPR002155">
    <property type="entry name" value="Thiolase"/>
</dbReference>
<gene>
    <name evidence="10" type="ORF">E1I69_21875</name>
</gene>
<dbReference type="PROSITE" id="PS00099">
    <property type="entry name" value="THIOLASE_3"/>
    <property type="match status" value="1"/>
</dbReference>
<accession>A0A4S3PKD9</accession>
<feature type="domain" description="Thiolase N-terminal" evidence="8">
    <location>
        <begin position="5"/>
        <end position="247"/>
    </location>
</feature>
<evidence type="ECO:0000256" key="5">
    <source>
        <dbReference type="ARBA" id="ARBA00030755"/>
    </source>
</evidence>
<dbReference type="PROSITE" id="PS00737">
    <property type="entry name" value="THIOLASE_2"/>
    <property type="match status" value="1"/>
</dbReference>